<evidence type="ECO:0000256" key="1">
    <source>
        <dbReference type="SAM" id="MobiDB-lite"/>
    </source>
</evidence>
<feature type="compositionally biased region" description="Low complexity" evidence="1">
    <location>
        <begin position="67"/>
        <end position="77"/>
    </location>
</feature>
<accession>A0A9P7J897</accession>
<gene>
    <name evidence="2" type="ORF">BJ212DRAFT_1485211</name>
</gene>
<sequence length="252" mass="27530">MTKPNRAPVFKSKGKKCEHMDDSLDLELADKHHKGMYYYHHYTHLTLCIVSSPINISDSDVSHNGNHSLLGSLSNNSDNQYKPDPPLPALPPSSPPHHSTSGSLGNSSDIQYYEPDLPLPALPPSSPPHYGTILPGIPLGNSNKENVPVILKNPLVNIFGGPSGIPKFIPTPAIPLSTDSSKGGPVKMLEDVARFYEEWKMNKNGTMDKFKLYWNTLAMAQQDEYQAEAKHLDSAGAWKKASDSAVVNGALH</sequence>
<evidence type="ECO:0000313" key="2">
    <source>
        <dbReference type="EMBL" id="KAG1808275.1"/>
    </source>
</evidence>
<name>A0A9P7J897_9AGAM</name>
<dbReference type="GeneID" id="64634958"/>
<protein>
    <submittedName>
        <fullName evidence="2">Uncharacterized protein</fullName>
    </submittedName>
</protein>
<reference evidence="2" key="1">
    <citation type="journal article" date="2020" name="New Phytol.">
        <title>Comparative genomics reveals dynamic genome evolution in host specialist ectomycorrhizal fungi.</title>
        <authorList>
            <person name="Lofgren L.A."/>
            <person name="Nguyen N.H."/>
            <person name="Vilgalys R."/>
            <person name="Ruytinx J."/>
            <person name="Liao H.L."/>
            <person name="Branco S."/>
            <person name="Kuo A."/>
            <person name="LaButti K."/>
            <person name="Lipzen A."/>
            <person name="Andreopoulos W."/>
            <person name="Pangilinan J."/>
            <person name="Riley R."/>
            <person name="Hundley H."/>
            <person name="Na H."/>
            <person name="Barry K."/>
            <person name="Grigoriev I.V."/>
            <person name="Stajich J.E."/>
            <person name="Kennedy P.G."/>
        </authorList>
    </citation>
    <scope>NUCLEOTIDE SEQUENCE</scope>
    <source>
        <strain evidence="2">MN1</strain>
    </source>
</reference>
<evidence type="ECO:0000313" key="3">
    <source>
        <dbReference type="Proteomes" id="UP000807769"/>
    </source>
</evidence>
<dbReference type="RefSeq" id="XP_041188559.1">
    <property type="nucleotide sequence ID" value="XM_041340942.1"/>
</dbReference>
<proteinExistence type="predicted"/>
<feature type="region of interest" description="Disordered" evidence="1">
    <location>
        <begin position="67"/>
        <end position="110"/>
    </location>
</feature>
<dbReference type="EMBL" id="JABBWG010000039">
    <property type="protein sequence ID" value="KAG1808275.1"/>
    <property type="molecule type" value="Genomic_DNA"/>
</dbReference>
<dbReference type="OrthoDB" id="2689266at2759"/>
<dbReference type="Proteomes" id="UP000807769">
    <property type="component" value="Unassembled WGS sequence"/>
</dbReference>
<comment type="caution">
    <text evidence="2">The sequence shown here is derived from an EMBL/GenBank/DDBJ whole genome shotgun (WGS) entry which is preliminary data.</text>
</comment>
<dbReference type="AlphaFoldDB" id="A0A9P7J897"/>
<keyword evidence="3" id="KW-1185">Reference proteome</keyword>
<feature type="compositionally biased region" description="Pro residues" evidence="1">
    <location>
        <begin position="83"/>
        <end position="95"/>
    </location>
</feature>
<organism evidence="2 3">
    <name type="scientific">Suillus subaureus</name>
    <dbReference type="NCBI Taxonomy" id="48587"/>
    <lineage>
        <taxon>Eukaryota</taxon>
        <taxon>Fungi</taxon>
        <taxon>Dikarya</taxon>
        <taxon>Basidiomycota</taxon>
        <taxon>Agaricomycotina</taxon>
        <taxon>Agaricomycetes</taxon>
        <taxon>Agaricomycetidae</taxon>
        <taxon>Boletales</taxon>
        <taxon>Suillineae</taxon>
        <taxon>Suillaceae</taxon>
        <taxon>Suillus</taxon>
    </lineage>
</organism>